<feature type="compositionally biased region" description="Low complexity" evidence="1">
    <location>
        <begin position="627"/>
        <end position="661"/>
    </location>
</feature>
<evidence type="ECO:0000256" key="1">
    <source>
        <dbReference type="SAM" id="MobiDB-lite"/>
    </source>
</evidence>
<keyword evidence="3" id="KW-1185">Reference proteome</keyword>
<comment type="caution">
    <text evidence="2">The sequence shown here is derived from an EMBL/GenBank/DDBJ whole genome shotgun (WGS) entry which is preliminary data.</text>
</comment>
<gene>
    <name evidence="2" type="ORF">OC842_005134</name>
</gene>
<feature type="region of interest" description="Disordered" evidence="1">
    <location>
        <begin position="365"/>
        <end position="395"/>
    </location>
</feature>
<feature type="compositionally biased region" description="Low complexity" evidence="1">
    <location>
        <begin position="473"/>
        <end position="489"/>
    </location>
</feature>
<feature type="compositionally biased region" description="Low complexity" evidence="1">
    <location>
        <begin position="582"/>
        <end position="591"/>
    </location>
</feature>
<evidence type="ECO:0000313" key="2">
    <source>
        <dbReference type="EMBL" id="KAK0526605.1"/>
    </source>
</evidence>
<proteinExistence type="predicted"/>
<feature type="region of interest" description="Disordered" evidence="1">
    <location>
        <begin position="1"/>
        <end position="83"/>
    </location>
</feature>
<accession>A0AAN6G8F1</accession>
<reference evidence="2" key="1">
    <citation type="journal article" date="2023" name="PhytoFront">
        <title>Draft Genome Resources of Seven Strains of Tilletia horrida, Causal Agent of Kernel Smut of Rice.</title>
        <authorList>
            <person name="Khanal S."/>
            <person name="Antony Babu S."/>
            <person name="Zhou X.G."/>
        </authorList>
    </citation>
    <scope>NUCLEOTIDE SEQUENCE</scope>
    <source>
        <strain evidence="2">TX3</strain>
    </source>
</reference>
<name>A0AAN6G8F1_9BASI</name>
<dbReference type="Gene3D" id="3.30.900.20">
    <property type="match status" value="1"/>
</dbReference>
<feature type="region of interest" description="Disordered" evidence="1">
    <location>
        <begin position="502"/>
        <end position="678"/>
    </location>
</feature>
<feature type="region of interest" description="Disordered" evidence="1">
    <location>
        <begin position="452"/>
        <end position="489"/>
    </location>
</feature>
<dbReference type="Proteomes" id="UP001176521">
    <property type="component" value="Unassembled WGS sequence"/>
</dbReference>
<organism evidence="2 3">
    <name type="scientific">Tilletia horrida</name>
    <dbReference type="NCBI Taxonomy" id="155126"/>
    <lineage>
        <taxon>Eukaryota</taxon>
        <taxon>Fungi</taxon>
        <taxon>Dikarya</taxon>
        <taxon>Basidiomycota</taxon>
        <taxon>Ustilaginomycotina</taxon>
        <taxon>Exobasidiomycetes</taxon>
        <taxon>Tilletiales</taxon>
        <taxon>Tilletiaceae</taxon>
        <taxon>Tilletia</taxon>
    </lineage>
</organism>
<dbReference type="AlphaFoldDB" id="A0AAN6G8F1"/>
<feature type="compositionally biased region" description="Polar residues" evidence="1">
    <location>
        <begin position="532"/>
        <end position="553"/>
    </location>
</feature>
<feature type="region of interest" description="Disordered" evidence="1">
    <location>
        <begin position="768"/>
        <end position="788"/>
    </location>
</feature>
<dbReference type="InterPro" id="IPR053729">
    <property type="entry name" value="MAD2L1BP_domain_sf"/>
</dbReference>
<dbReference type="EMBL" id="JAPDMQ010000347">
    <property type="protein sequence ID" value="KAK0526605.1"/>
    <property type="molecule type" value="Genomic_DNA"/>
</dbReference>
<sequence length="804" mass="84002">MGDGHESSGSIHAASIPFPQRAASPSLRPGAAATSMLVSPARSQASSCTASSQRTAPSSVFDSPKAISLTSSPSHHSSLAGSSRHHFGQLLGHHRSERSSSSAASVSSSLYSSTYSQGPDYDDVGTEAVTPSTLELNLGSLVPSQNEAGIASRIAPGITPAFLVISVINHILFVRGALDMPVKLEPLLPSSDTMADAPRLRAQSLGSSRNVGGAKGKGRQNKLVDSLKQLHVNLVDAINAIYRDPSSNMRSSSAVGASTCDALLSVLLFFGPSPLLPKEKLHIVVRLTGISRGRSPVLTPAMVQPLDGQETRQISKLMTTLQRKLLRFVVSEDGLQPDAFSRKLANRVHVLLNVRYTSETLIASEDLDDRPAQSGAEAQTPASTNDEDQGITAVPRGWSFRRNARIAPEVLRLQDRLCAPQPPPALPALLSVEELGSVDPVGAATQWVDGATHLRSRSSSPFSRSEPDECYTSRSGSGSGSSRFGSASPSVHAIPEGLLLPTPPLVLSEDGLQAGAGSSPAAATEHTMEPPFSQSQSAHSQLSNSIGSSTTTALPFAPSPLRQDRGSMTAESLLDGGGQGSDDGNAPAAAGEGEGERGGNMQHRLLRRTTAEPKSRLRGGFVLLRKTTSSTFPLPSGSSSRRGPRSSAASSLSLSLSAFGSDTGGTGHEEEAEDELGHTRPHAHLRHASSGSGCGRVEADETTLGARRSNIPSLLPASGVQAKWSGLKSGSLGGGAGRKRVPVTSLVLDLRSRPSDAVAHGQEVTVPGHSGMLFGAGKTDEARGEREEEEAQWWICDTVLPLGR</sequence>
<evidence type="ECO:0000313" key="3">
    <source>
        <dbReference type="Proteomes" id="UP001176521"/>
    </source>
</evidence>
<protein>
    <submittedName>
        <fullName evidence="2">Uncharacterized protein</fullName>
    </submittedName>
</protein>
<feature type="compositionally biased region" description="Low complexity" evidence="1">
    <location>
        <begin position="68"/>
        <end position="82"/>
    </location>
</feature>
<feature type="compositionally biased region" description="Polar residues" evidence="1">
    <location>
        <begin position="41"/>
        <end position="61"/>
    </location>
</feature>